<keyword evidence="8" id="KW-0926">Vacuole</keyword>
<dbReference type="AlphaFoldDB" id="A0A9W8MNU6"/>
<feature type="transmembrane region" description="Helical" evidence="8">
    <location>
        <begin position="489"/>
        <end position="510"/>
    </location>
</feature>
<evidence type="ECO:0000256" key="6">
    <source>
        <dbReference type="ARBA" id="ARBA00023006"/>
    </source>
</evidence>
<keyword evidence="4 8" id="KW-0812">Transmembrane</keyword>
<evidence type="ECO:0000256" key="2">
    <source>
        <dbReference type="ARBA" id="ARBA00006978"/>
    </source>
</evidence>
<comment type="caution">
    <text evidence="10">The sequence shown here is derived from an EMBL/GenBank/DDBJ whole genome shotgun (WGS) entry which is preliminary data.</text>
</comment>
<dbReference type="InterPro" id="IPR050495">
    <property type="entry name" value="ATG22/LtaA_families"/>
</dbReference>
<evidence type="ECO:0000313" key="10">
    <source>
        <dbReference type="EMBL" id="KAJ3496134.1"/>
    </source>
</evidence>
<evidence type="ECO:0000256" key="4">
    <source>
        <dbReference type="ARBA" id="ARBA00022692"/>
    </source>
</evidence>
<dbReference type="OrthoDB" id="192733at2759"/>
<evidence type="ECO:0000256" key="3">
    <source>
        <dbReference type="ARBA" id="ARBA00022448"/>
    </source>
</evidence>
<dbReference type="Pfam" id="PF11700">
    <property type="entry name" value="ATG22"/>
    <property type="match status" value="1"/>
</dbReference>
<dbReference type="EMBL" id="JANKHO010001969">
    <property type="protein sequence ID" value="KAJ3496134.1"/>
    <property type="molecule type" value="Genomic_DNA"/>
</dbReference>
<sequence>MFDSTFNLRDTEHFPTLSDLPVDNGYSPNQMDFFEYGPWGISKPIKHWCLLAEVVEQMPWMRPAYRVKDKNGEPFVVAFHLDDGPVVMVTTGPIDEVAPHLTLPESFSKTLKPGHVMALMYGQNHRFMDGNKGVRVEDLNRVKTFPCGLSTFLRIGDECSGEDRRKAERQRERKRLDQRRLRARKRGLIAENSGSTMELPELREPFTVSPVVTLQAPSPNAANAEKENTPQTEVTEGDSNVFQHLEAIEDQLLGINAIALNNQTIARNRLSQPYCEPLRKTVPGHNIDRVLALTPQPADRHGLVAPPQPERIGSVPPIWNENICGYSTKDVAELMLFYNEYFGIVEADDEGANAQTLCDFSEVFVIVSLTLFLPICLEQFARDNGFLLPDKTIPCSTVKPAPSTGHASSVDGADEAARCVVKIGWAWIDTASFSLYVYSFSVALQALTVISMGGIADHPPHRKVLLLSFAALGSIAATLFLLLPSSSPVWYLSALLALSANVGFGASIVAMNAYIPSLAKEAPEVVKIWEDLQNLDHSFESDTDPDISIESPSAPLLSPSNAASETKTQLEKEYQTELSRATSRISSLGIALGYGAGICLLIVALVPVTKMGGSTFALRLAIGLSGIWWATKTSASGTRS</sequence>
<feature type="region of interest" description="Disordered" evidence="9">
    <location>
        <begin position="160"/>
        <end position="179"/>
    </location>
</feature>
<keyword evidence="11" id="KW-1185">Reference proteome</keyword>
<name>A0A9W8MNU6_9AGAR</name>
<dbReference type="GO" id="GO:0032974">
    <property type="term" value="P:amino acid transmembrane export from vacuole"/>
    <property type="evidence" value="ECO:0007669"/>
    <property type="project" value="TreeGrafter"/>
</dbReference>
<feature type="transmembrane region" description="Helical" evidence="8">
    <location>
        <begin position="433"/>
        <end position="452"/>
    </location>
</feature>
<feature type="transmembrane region" description="Helical" evidence="8">
    <location>
        <begin position="588"/>
        <end position="608"/>
    </location>
</feature>
<proteinExistence type="inferred from homology"/>
<comment type="subcellular location">
    <subcellularLocation>
        <location evidence="1 8">Vacuole membrane</location>
        <topology evidence="1 8">Multi-pass membrane protein</topology>
    </subcellularLocation>
</comment>
<feature type="region of interest" description="Disordered" evidence="9">
    <location>
        <begin position="541"/>
        <end position="562"/>
    </location>
</feature>
<evidence type="ECO:0000256" key="7">
    <source>
        <dbReference type="ARBA" id="ARBA00023136"/>
    </source>
</evidence>
<evidence type="ECO:0000256" key="1">
    <source>
        <dbReference type="ARBA" id="ARBA00004128"/>
    </source>
</evidence>
<dbReference type="InterPro" id="IPR024671">
    <property type="entry name" value="Atg22-like"/>
</dbReference>
<dbReference type="InterPro" id="IPR036259">
    <property type="entry name" value="MFS_trans_sf"/>
</dbReference>
<evidence type="ECO:0000256" key="5">
    <source>
        <dbReference type="ARBA" id="ARBA00022989"/>
    </source>
</evidence>
<comment type="function">
    <text evidence="8">Vacuolar effluxer which mediate the efflux of amino acids resulting from autophagic degradation. The release of autophagic amino acids allows the maintenance of protein synthesis and viability during nitrogen starvation.</text>
</comment>
<dbReference type="Proteomes" id="UP001148786">
    <property type="component" value="Unassembled WGS sequence"/>
</dbReference>
<evidence type="ECO:0000313" key="11">
    <source>
        <dbReference type="Proteomes" id="UP001148786"/>
    </source>
</evidence>
<gene>
    <name evidence="10" type="ORF">NLJ89_g10528</name>
</gene>
<comment type="similarity">
    <text evidence="2 8">Belongs to the ATG22 family.</text>
</comment>
<accession>A0A9W8MNU6</accession>
<organism evidence="10 11">
    <name type="scientific">Agrocybe chaxingu</name>
    <dbReference type="NCBI Taxonomy" id="84603"/>
    <lineage>
        <taxon>Eukaryota</taxon>
        <taxon>Fungi</taxon>
        <taxon>Dikarya</taxon>
        <taxon>Basidiomycota</taxon>
        <taxon>Agaricomycotina</taxon>
        <taxon>Agaricomycetes</taxon>
        <taxon>Agaricomycetidae</taxon>
        <taxon>Agaricales</taxon>
        <taxon>Agaricineae</taxon>
        <taxon>Strophariaceae</taxon>
        <taxon>Agrocybe</taxon>
    </lineage>
</organism>
<keyword evidence="5 8" id="KW-1133">Transmembrane helix</keyword>
<dbReference type="Gene3D" id="1.20.1250.20">
    <property type="entry name" value="MFS general substrate transporter like domains"/>
    <property type="match status" value="1"/>
</dbReference>
<dbReference type="GO" id="GO:0005774">
    <property type="term" value="C:vacuolar membrane"/>
    <property type="evidence" value="ECO:0007669"/>
    <property type="project" value="UniProtKB-SubCell"/>
</dbReference>
<keyword evidence="7 8" id="KW-0472">Membrane</keyword>
<feature type="transmembrane region" description="Helical" evidence="8">
    <location>
        <begin position="464"/>
        <end position="483"/>
    </location>
</feature>
<dbReference type="PANTHER" id="PTHR23519">
    <property type="entry name" value="AUTOPHAGY-RELATED PROTEIN 22"/>
    <property type="match status" value="1"/>
</dbReference>
<dbReference type="PANTHER" id="PTHR23519:SF1">
    <property type="entry name" value="AUTOPHAGY-RELATED PROTEIN 22"/>
    <property type="match status" value="1"/>
</dbReference>
<dbReference type="GO" id="GO:0006914">
    <property type="term" value="P:autophagy"/>
    <property type="evidence" value="ECO:0007669"/>
    <property type="project" value="UniProtKB-KW"/>
</dbReference>
<evidence type="ECO:0000256" key="9">
    <source>
        <dbReference type="SAM" id="MobiDB-lite"/>
    </source>
</evidence>
<comment type="caution">
    <text evidence="8">Lacks conserved residue(s) required for the propagation of feature annotation.</text>
</comment>
<evidence type="ECO:0000256" key="8">
    <source>
        <dbReference type="RuleBase" id="RU363073"/>
    </source>
</evidence>
<feature type="compositionally biased region" description="Low complexity" evidence="9">
    <location>
        <begin position="548"/>
        <end position="562"/>
    </location>
</feature>
<protein>
    <recommendedName>
        <fullName evidence="8">Autophagy-related protein</fullName>
    </recommendedName>
</protein>
<keyword evidence="8" id="KW-0029">Amino-acid transport</keyword>
<reference evidence="10" key="1">
    <citation type="submission" date="2022-07" db="EMBL/GenBank/DDBJ databases">
        <title>Genome Sequence of Agrocybe chaxingu.</title>
        <authorList>
            <person name="Buettner E."/>
        </authorList>
    </citation>
    <scope>NUCLEOTIDE SEQUENCE</scope>
    <source>
        <strain evidence="10">MP-N11</strain>
    </source>
</reference>
<keyword evidence="6 8" id="KW-0072">Autophagy</keyword>
<keyword evidence="3 8" id="KW-0813">Transport</keyword>